<keyword evidence="9" id="KW-1185">Reference proteome</keyword>
<evidence type="ECO:0000313" key="8">
    <source>
        <dbReference type="EMBL" id="RXJ55296.1"/>
    </source>
</evidence>
<organism evidence="8 9">
    <name type="scientific">Candidatus Marinarcus aquaticus</name>
    <dbReference type="NCBI Taxonomy" id="2044504"/>
    <lineage>
        <taxon>Bacteria</taxon>
        <taxon>Pseudomonadati</taxon>
        <taxon>Campylobacterota</taxon>
        <taxon>Epsilonproteobacteria</taxon>
        <taxon>Campylobacterales</taxon>
        <taxon>Arcobacteraceae</taxon>
        <taxon>Candidatus Marinarcus</taxon>
    </lineage>
</organism>
<evidence type="ECO:0000256" key="3">
    <source>
        <dbReference type="ARBA" id="ARBA00022519"/>
    </source>
</evidence>
<comment type="subcellular location">
    <subcellularLocation>
        <location evidence="1">Cell inner membrane</location>
    </subcellularLocation>
</comment>
<protein>
    <submittedName>
        <fullName evidence="8">Lipid A biosynthesis acyltransferase</fullName>
    </submittedName>
</protein>
<gene>
    <name evidence="8" type="ORF">CRV04_10685</name>
</gene>
<evidence type="ECO:0000256" key="2">
    <source>
        <dbReference type="ARBA" id="ARBA00022475"/>
    </source>
</evidence>
<dbReference type="NCBIfam" id="NF006270">
    <property type="entry name" value="PRK08419.1"/>
    <property type="match status" value="1"/>
</dbReference>
<keyword evidence="5 7" id="KW-0472">Membrane</keyword>
<dbReference type="RefSeq" id="WP_128996842.1">
    <property type="nucleotide sequence ID" value="NZ_PDKN01000008.1"/>
</dbReference>
<keyword evidence="6 8" id="KW-0012">Acyltransferase</keyword>
<evidence type="ECO:0000313" key="9">
    <source>
        <dbReference type="Proteomes" id="UP000290657"/>
    </source>
</evidence>
<accession>A0A4Q0XMT8</accession>
<evidence type="ECO:0000256" key="1">
    <source>
        <dbReference type="ARBA" id="ARBA00004533"/>
    </source>
</evidence>
<name>A0A4Q0XMT8_9BACT</name>
<keyword evidence="3" id="KW-0997">Cell inner membrane</keyword>
<evidence type="ECO:0000256" key="6">
    <source>
        <dbReference type="ARBA" id="ARBA00023315"/>
    </source>
</evidence>
<reference evidence="8 9" key="1">
    <citation type="submission" date="2017-10" db="EMBL/GenBank/DDBJ databases">
        <title>Genomics of the genus Arcobacter.</title>
        <authorList>
            <person name="Perez-Cataluna A."/>
            <person name="Figueras M.J."/>
        </authorList>
    </citation>
    <scope>NUCLEOTIDE SEQUENCE [LARGE SCALE GENOMIC DNA]</scope>
    <source>
        <strain evidence="8 9">CECT 8987</strain>
    </source>
</reference>
<comment type="caution">
    <text evidence="8">The sequence shown here is derived from an EMBL/GenBank/DDBJ whole genome shotgun (WGS) entry which is preliminary data.</text>
</comment>
<sequence length="298" mass="35020">MKTYFRYYLYQVLKVLFLITPNFILKYMLIGIAKLASKFNKEHIHIAQVNLDLVYGDTMPQEQKEKIIYASYKSLLFNMYEFIENQSISKEKLLAKASIENEQVILDALKNNRKIIFVTAHYGGWELAIPYVALKYGTLAVVNRKMDNPLINDMYVKARDRNNIIMLEKKVAAKGMLKAFKQGQFVAVAIDQHMKNGVEIEFFGKKVMATDATARLALKFDAVIIPLFAQCNDLRDYTIKVHDALDATKIEFKTDDPIKELTQMQADVIEKQIKQRPEFWFWQHKRWKKYYKDLYKRD</sequence>
<dbReference type="InterPro" id="IPR004960">
    <property type="entry name" value="LipA_acyltrans"/>
</dbReference>
<dbReference type="GO" id="GO:0005886">
    <property type="term" value="C:plasma membrane"/>
    <property type="evidence" value="ECO:0007669"/>
    <property type="project" value="UniProtKB-SubCell"/>
</dbReference>
<dbReference type="PANTHER" id="PTHR30606">
    <property type="entry name" value="LIPID A BIOSYNTHESIS LAUROYL ACYLTRANSFERASE"/>
    <property type="match status" value="1"/>
</dbReference>
<dbReference type="GO" id="GO:0009247">
    <property type="term" value="P:glycolipid biosynthetic process"/>
    <property type="evidence" value="ECO:0007669"/>
    <property type="project" value="UniProtKB-ARBA"/>
</dbReference>
<dbReference type="EMBL" id="PDKN01000008">
    <property type="protein sequence ID" value="RXJ55296.1"/>
    <property type="molecule type" value="Genomic_DNA"/>
</dbReference>
<evidence type="ECO:0000256" key="4">
    <source>
        <dbReference type="ARBA" id="ARBA00022679"/>
    </source>
</evidence>
<dbReference type="AlphaFoldDB" id="A0A4Q0XMT8"/>
<keyword evidence="2" id="KW-1003">Cell membrane</keyword>
<keyword evidence="4 8" id="KW-0808">Transferase</keyword>
<dbReference type="Pfam" id="PF03279">
    <property type="entry name" value="Lip_A_acyltrans"/>
    <property type="match status" value="1"/>
</dbReference>
<evidence type="ECO:0000256" key="7">
    <source>
        <dbReference type="SAM" id="Phobius"/>
    </source>
</evidence>
<dbReference type="GO" id="GO:0016746">
    <property type="term" value="F:acyltransferase activity"/>
    <property type="evidence" value="ECO:0007669"/>
    <property type="project" value="UniProtKB-KW"/>
</dbReference>
<feature type="transmembrane region" description="Helical" evidence="7">
    <location>
        <begin position="12"/>
        <end position="33"/>
    </location>
</feature>
<keyword evidence="7" id="KW-1133">Transmembrane helix</keyword>
<dbReference type="CDD" id="cd07984">
    <property type="entry name" value="LPLAT_LABLAT-like"/>
    <property type="match status" value="1"/>
</dbReference>
<proteinExistence type="predicted"/>
<evidence type="ECO:0000256" key="5">
    <source>
        <dbReference type="ARBA" id="ARBA00023136"/>
    </source>
</evidence>
<dbReference type="OrthoDB" id="9803456at2"/>
<keyword evidence="7" id="KW-0812">Transmembrane</keyword>
<dbReference type="PANTHER" id="PTHR30606:SF9">
    <property type="entry name" value="LIPID A BIOSYNTHESIS LAUROYLTRANSFERASE"/>
    <property type="match status" value="1"/>
</dbReference>
<dbReference type="Proteomes" id="UP000290657">
    <property type="component" value="Unassembled WGS sequence"/>
</dbReference>